<feature type="transmembrane region" description="Helical" evidence="1">
    <location>
        <begin position="49"/>
        <end position="69"/>
    </location>
</feature>
<dbReference type="EMBL" id="NGJT01000003">
    <property type="protein sequence ID" value="RST95650.1"/>
    <property type="molecule type" value="Genomic_DNA"/>
</dbReference>
<evidence type="ECO:0000313" key="3">
    <source>
        <dbReference type="Proteomes" id="UP000288490"/>
    </source>
</evidence>
<accession>A0A429ZPK8</accession>
<reference evidence="2 3" key="1">
    <citation type="submission" date="2017-05" db="EMBL/GenBank/DDBJ databases">
        <title>Vagococcus spp. assemblies.</title>
        <authorList>
            <person name="Gulvik C.A."/>
        </authorList>
    </citation>
    <scope>NUCLEOTIDE SEQUENCE [LARGE SCALE GENOMIC DNA]</scope>
    <source>
        <strain evidence="2 3">SS1994</strain>
    </source>
</reference>
<organism evidence="2 3">
    <name type="scientific">Vagococcus bubulae</name>
    <dbReference type="NCBI Taxonomy" id="1977868"/>
    <lineage>
        <taxon>Bacteria</taxon>
        <taxon>Bacillati</taxon>
        <taxon>Bacillota</taxon>
        <taxon>Bacilli</taxon>
        <taxon>Lactobacillales</taxon>
        <taxon>Enterococcaceae</taxon>
        <taxon>Vagococcus</taxon>
    </lineage>
</organism>
<dbReference type="RefSeq" id="WP_125956469.1">
    <property type="nucleotide sequence ID" value="NZ_JAQEJV010000003.1"/>
</dbReference>
<dbReference type="AlphaFoldDB" id="A0A429ZPK8"/>
<name>A0A429ZPK8_9ENTE</name>
<feature type="transmembrane region" description="Helical" evidence="1">
    <location>
        <begin position="7"/>
        <end position="29"/>
    </location>
</feature>
<gene>
    <name evidence="2" type="ORF">CBF36_02920</name>
</gene>
<keyword evidence="3" id="KW-1185">Reference proteome</keyword>
<evidence type="ECO:0008006" key="4">
    <source>
        <dbReference type="Google" id="ProtNLM"/>
    </source>
</evidence>
<keyword evidence="1" id="KW-0472">Membrane</keyword>
<protein>
    <recommendedName>
        <fullName evidence="4">DUF3955 domain-containing protein</fullName>
    </recommendedName>
</protein>
<keyword evidence="1" id="KW-0812">Transmembrane</keyword>
<keyword evidence="1" id="KW-1133">Transmembrane helix</keyword>
<sequence>MKKYYLISLATGLIMLFILQLLSYINYLLLDQGVMNGLLDKTLLLKTPLIIIPLIFIAFSIVGLIIDYLHHQK</sequence>
<comment type="caution">
    <text evidence="2">The sequence shown here is derived from an EMBL/GenBank/DDBJ whole genome shotgun (WGS) entry which is preliminary data.</text>
</comment>
<evidence type="ECO:0000313" key="2">
    <source>
        <dbReference type="EMBL" id="RST95650.1"/>
    </source>
</evidence>
<evidence type="ECO:0000256" key="1">
    <source>
        <dbReference type="SAM" id="Phobius"/>
    </source>
</evidence>
<proteinExistence type="predicted"/>
<dbReference type="Proteomes" id="UP000288490">
    <property type="component" value="Unassembled WGS sequence"/>
</dbReference>